<proteinExistence type="predicted"/>
<evidence type="ECO:0000256" key="3">
    <source>
        <dbReference type="ARBA" id="ARBA00023015"/>
    </source>
</evidence>
<sequence length="529" mass="60464">MNPCERCLARGEHCDWVTETQGVNHHAPTKNDVMEQLLPESLPNSQTPESNCAPSDRSTIKRYIDAYFDKVNAMSCVFLHKPTILADWSQDQLDPVLTILICALGLLLNSRSHEQRDTARVWVDEAQLRILGTIAKQTVGYLQALLLLVQFHFLAGHVREAWNLISLAARLAFTLRLNYEHPEIHPIEQECRRRMVWSIYLLDRMFSGGVDDLGVCPASRMYVRLPCNDHSFHRGLPSSAAYLDPCEGNETFQADLLAQHIRLYAIRERILRYTKGVRRDGSSPVLTKMTLQSLERELQSFVERLPENLQLEPDNFLLVMHSEDAPGFDLGEPIDDVFLPVSIYQVTQIIHHLKRLLPHEGEHSVSNIRTTLSKSLEMACKLQQRYPRIERCLEDTRQLLQVLGQDRRDLPKLLDPGQRLNPQHLPSLHSLIPDPLEQSIENSDTRGKARLSKHHRISAGQSYLMSSSSAQSVDLGRPQVTKDPFEPLVFEGHAEFEPANMFDMQFNGYYDPEQNDFMVPFTGGGWNYT</sequence>
<evidence type="ECO:0000256" key="4">
    <source>
        <dbReference type="ARBA" id="ARBA00023163"/>
    </source>
</evidence>
<dbReference type="EMBL" id="JAFIMR010000035">
    <property type="protein sequence ID" value="KAI1859021.1"/>
    <property type="molecule type" value="Genomic_DNA"/>
</dbReference>
<evidence type="ECO:0000259" key="6">
    <source>
        <dbReference type="SMART" id="SM00906"/>
    </source>
</evidence>
<name>A0A9P9WDW5_9PEZI</name>
<dbReference type="GO" id="GO:0000981">
    <property type="term" value="F:DNA-binding transcription factor activity, RNA polymerase II-specific"/>
    <property type="evidence" value="ECO:0007669"/>
    <property type="project" value="InterPro"/>
</dbReference>
<keyword evidence="3" id="KW-0805">Transcription regulation</keyword>
<evidence type="ECO:0000256" key="1">
    <source>
        <dbReference type="ARBA" id="ARBA00004123"/>
    </source>
</evidence>
<keyword evidence="5" id="KW-0539">Nucleus</keyword>
<dbReference type="Proteomes" id="UP000829685">
    <property type="component" value="Unassembled WGS sequence"/>
</dbReference>
<dbReference type="SMART" id="SM00906">
    <property type="entry name" value="Fungal_trans"/>
    <property type="match status" value="1"/>
</dbReference>
<protein>
    <recommendedName>
        <fullName evidence="6">Xylanolytic transcriptional activator regulatory domain-containing protein</fullName>
    </recommendedName>
</protein>
<comment type="caution">
    <text evidence="7">The sequence shown here is derived from an EMBL/GenBank/DDBJ whole genome shotgun (WGS) entry which is preliminary data.</text>
</comment>
<dbReference type="InterPro" id="IPR007219">
    <property type="entry name" value="XnlR_reg_dom"/>
</dbReference>
<feature type="domain" description="Xylanolytic transcriptional activator regulatory" evidence="6">
    <location>
        <begin position="161"/>
        <end position="232"/>
    </location>
</feature>
<evidence type="ECO:0000256" key="5">
    <source>
        <dbReference type="ARBA" id="ARBA00023242"/>
    </source>
</evidence>
<reference evidence="7" key="1">
    <citation type="submission" date="2021-03" db="EMBL/GenBank/DDBJ databases">
        <title>Revisited historic fungal species revealed as producer of novel bioactive compounds through whole genome sequencing and comparative genomics.</title>
        <authorList>
            <person name="Vignolle G.A."/>
            <person name="Hochenegger N."/>
            <person name="Mach R.L."/>
            <person name="Mach-Aigner A.R."/>
            <person name="Javad Rahimi M."/>
            <person name="Salim K.A."/>
            <person name="Chan C.M."/>
            <person name="Lim L.B.L."/>
            <person name="Cai F."/>
            <person name="Druzhinina I.S."/>
            <person name="U'Ren J.M."/>
            <person name="Derntl C."/>
        </authorList>
    </citation>
    <scope>NUCLEOTIDE SEQUENCE</scope>
    <source>
        <strain evidence="7">TUCIM 5799</strain>
    </source>
</reference>
<dbReference type="PANTHER" id="PTHR47338">
    <property type="entry name" value="ZN(II)2CYS6 TRANSCRIPTION FACTOR (EUROFUNG)-RELATED"/>
    <property type="match status" value="1"/>
</dbReference>
<evidence type="ECO:0000313" key="7">
    <source>
        <dbReference type="EMBL" id="KAI1859021.1"/>
    </source>
</evidence>
<organism evidence="7 8">
    <name type="scientific">Neoarthrinium moseri</name>
    <dbReference type="NCBI Taxonomy" id="1658444"/>
    <lineage>
        <taxon>Eukaryota</taxon>
        <taxon>Fungi</taxon>
        <taxon>Dikarya</taxon>
        <taxon>Ascomycota</taxon>
        <taxon>Pezizomycotina</taxon>
        <taxon>Sordariomycetes</taxon>
        <taxon>Xylariomycetidae</taxon>
        <taxon>Amphisphaeriales</taxon>
        <taxon>Apiosporaceae</taxon>
        <taxon>Neoarthrinium</taxon>
    </lineage>
</organism>
<keyword evidence="8" id="KW-1185">Reference proteome</keyword>
<dbReference type="GO" id="GO:0003677">
    <property type="term" value="F:DNA binding"/>
    <property type="evidence" value="ECO:0007669"/>
    <property type="project" value="InterPro"/>
</dbReference>
<keyword evidence="2" id="KW-0479">Metal-binding</keyword>
<dbReference type="InterPro" id="IPR050815">
    <property type="entry name" value="TF_fung"/>
</dbReference>
<comment type="subcellular location">
    <subcellularLocation>
        <location evidence="1">Nucleus</location>
    </subcellularLocation>
</comment>
<dbReference type="PANTHER" id="PTHR47338:SF7">
    <property type="entry name" value="ZN(II)2CYS6 TRANSCRIPTION FACTOR (EUROFUNG)"/>
    <property type="match status" value="1"/>
</dbReference>
<evidence type="ECO:0000313" key="8">
    <source>
        <dbReference type="Proteomes" id="UP000829685"/>
    </source>
</evidence>
<accession>A0A9P9WDW5</accession>
<dbReference type="CDD" id="cd12148">
    <property type="entry name" value="fungal_TF_MHR"/>
    <property type="match status" value="1"/>
</dbReference>
<dbReference type="GO" id="GO:0006351">
    <property type="term" value="P:DNA-templated transcription"/>
    <property type="evidence" value="ECO:0007669"/>
    <property type="project" value="InterPro"/>
</dbReference>
<dbReference type="Pfam" id="PF04082">
    <property type="entry name" value="Fungal_trans"/>
    <property type="match status" value="1"/>
</dbReference>
<keyword evidence="4" id="KW-0804">Transcription</keyword>
<dbReference type="GO" id="GO:0008270">
    <property type="term" value="F:zinc ion binding"/>
    <property type="evidence" value="ECO:0007669"/>
    <property type="project" value="InterPro"/>
</dbReference>
<gene>
    <name evidence="7" type="ORF">JX265_010498</name>
</gene>
<dbReference type="AlphaFoldDB" id="A0A9P9WDW5"/>
<dbReference type="GO" id="GO:0005634">
    <property type="term" value="C:nucleus"/>
    <property type="evidence" value="ECO:0007669"/>
    <property type="project" value="UniProtKB-SubCell"/>
</dbReference>
<evidence type="ECO:0000256" key="2">
    <source>
        <dbReference type="ARBA" id="ARBA00022723"/>
    </source>
</evidence>